<reference evidence="7 8" key="1">
    <citation type="journal article" date="2013" name="Front. Plant Sci.">
        <title>The Reference Genome of the Halophytic Plant Eutrema salsugineum.</title>
        <authorList>
            <person name="Yang R."/>
            <person name="Jarvis D.E."/>
            <person name="Chen H."/>
            <person name="Beilstein M.A."/>
            <person name="Grimwood J."/>
            <person name="Jenkins J."/>
            <person name="Shu S."/>
            <person name="Prochnik S."/>
            <person name="Xin M."/>
            <person name="Ma C."/>
            <person name="Schmutz J."/>
            <person name="Wing R.A."/>
            <person name="Mitchell-Olds T."/>
            <person name="Schumaker K.S."/>
            <person name="Wang X."/>
        </authorList>
    </citation>
    <scope>NUCLEOTIDE SEQUENCE [LARGE SCALE GENOMIC DNA]</scope>
</reference>
<gene>
    <name evidence="7" type="ORF">EUTSA_v10023047mg</name>
</gene>
<name>V4NVB1_EUTSA</name>
<keyword evidence="5 6" id="KW-0732">Signal</keyword>
<evidence type="ECO:0000313" key="8">
    <source>
        <dbReference type="Proteomes" id="UP000030689"/>
    </source>
</evidence>
<dbReference type="GO" id="GO:0005576">
    <property type="term" value="C:extracellular region"/>
    <property type="evidence" value="ECO:0007669"/>
    <property type="project" value="UniProtKB-SubCell"/>
</dbReference>
<proteinExistence type="inferred from homology"/>
<dbReference type="EMBL" id="KI517392">
    <property type="protein sequence ID" value="ESQ50751.1"/>
    <property type="molecule type" value="Genomic_DNA"/>
</dbReference>
<protein>
    <submittedName>
        <fullName evidence="7">Uncharacterized protein</fullName>
    </submittedName>
</protein>
<evidence type="ECO:0000256" key="3">
    <source>
        <dbReference type="ARBA" id="ARBA00022471"/>
    </source>
</evidence>
<dbReference type="InterPro" id="IPR010264">
    <property type="entry name" value="Self-incomp_S1"/>
</dbReference>
<evidence type="ECO:0000256" key="2">
    <source>
        <dbReference type="ARBA" id="ARBA00005581"/>
    </source>
</evidence>
<sequence>MNHSKIFMLVFLLFFGLYEAKNPNRIIVHNQLGSGIPLQYHCHDNGDKDTGVRTLSEFNSNWTHTFFDSIGVIVWNCDLHFQTDKEYYFDNLEVYRNGIIIRSGQLRQWTARLDGIYFTRDYKKPVEHVLNWNSTNI</sequence>
<evidence type="ECO:0000256" key="4">
    <source>
        <dbReference type="ARBA" id="ARBA00022525"/>
    </source>
</evidence>
<dbReference type="Pfam" id="PF05938">
    <property type="entry name" value="Self-incomp_S1"/>
    <property type="match status" value="1"/>
</dbReference>
<dbReference type="Proteomes" id="UP000030689">
    <property type="component" value="Unassembled WGS sequence"/>
</dbReference>
<feature type="signal peptide" evidence="6">
    <location>
        <begin position="1"/>
        <end position="20"/>
    </location>
</feature>
<keyword evidence="8" id="KW-1185">Reference proteome</keyword>
<comment type="similarity">
    <text evidence="2">Belongs to the plant self-incompatibility (S1) protein family.</text>
</comment>
<feature type="chain" id="PRO_5036476747" evidence="6">
    <location>
        <begin position="21"/>
        <end position="137"/>
    </location>
</feature>
<dbReference type="OMA" id="THTFFDS"/>
<dbReference type="KEGG" id="eus:EUTSA_v10023047mg"/>
<dbReference type="GO" id="GO:0060320">
    <property type="term" value="P:rejection of self pollen"/>
    <property type="evidence" value="ECO:0007669"/>
    <property type="project" value="UniProtKB-KW"/>
</dbReference>
<evidence type="ECO:0000256" key="6">
    <source>
        <dbReference type="SAM" id="SignalP"/>
    </source>
</evidence>
<evidence type="ECO:0000256" key="1">
    <source>
        <dbReference type="ARBA" id="ARBA00004613"/>
    </source>
</evidence>
<accession>V4NVB1</accession>
<keyword evidence="3" id="KW-0713">Self-incompatibility</keyword>
<comment type="subcellular location">
    <subcellularLocation>
        <location evidence="1">Secreted</location>
    </subcellularLocation>
</comment>
<dbReference type="Gramene" id="ESQ50751">
    <property type="protein sequence ID" value="ESQ50751"/>
    <property type="gene ID" value="EUTSA_v10023047mg"/>
</dbReference>
<organism evidence="7 8">
    <name type="scientific">Eutrema salsugineum</name>
    <name type="common">Saltwater cress</name>
    <name type="synonym">Sisymbrium salsugineum</name>
    <dbReference type="NCBI Taxonomy" id="72664"/>
    <lineage>
        <taxon>Eukaryota</taxon>
        <taxon>Viridiplantae</taxon>
        <taxon>Streptophyta</taxon>
        <taxon>Embryophyta</taxon>
        <taxon>Tracheophyta</taxon>
        <taxon>Spermatophyta</taxon>
        <taxon>Magnoliopsida</taxon>
        <taxon>eudicotyledons</taxon>
        <taxon>Gunneridae</taxon>
        <taxon>Pentapetalae</taxon>
        <taxon>rosids</taxon>
        <taxon>malvids</taxon>
        <taxon>Brassicales</taxon>
        <taxon>Brassicaceae</taxon>
        <taxon>Eutremeae</taxon>
        <taxon>Eutrema</taxon>
    </lineage>
</organism>
<dbReference type="AlphaFoldDB" id="V4NVB1"/>
<keyword evidence="4" id="KW-0964">Secreted</keyword>
<evidence type="ECO:0000256" key="5">
    <source>
        <dbReference type="ARBA" id="ARBA00022729"/>
    </source>
</evidence>
<evidence type="ECO:0000313" key="7">
    <source>
        <dbReference type="EMBL" id="ESQ50751.1"/>
    </source>
</evidence>